<proteinExistence type="predicted"/>
<evidence type="ECO:0000313" key="3">
    <source>
        <dbReference type="Proteomes" id="UP001583193"/>
    </source>
</evidence>
<dbReference type="Pfam" id="PF11951">
    <property type="entry name" value="Fungal_trans_2"/>
    <property type="match status" value="1"/>
</dbReference>
<dbReference type="Proteomes" id="UP001583193">
    <property type="component" value="Unassembled WGS sequence"/>
</dbReference>
<evidence type="ECO:0008006" key="4">
    <source>
        <dbReference type="Google" id="ProtNLM"/>
    </source>
</evidence>
<dbReference type="PANTHER" id="PTHR37540">
    <property type="entry name" value="TRANSCRIPTION FACTOR (ACR-2), PUTATIVE-RELATED-RELATED"/>
    <property type="match status" value="1"/>
</dbReference>
<gene>
    <name evidence="2" type="ORF">Plec18167_001615</name>
</gene>
<organism evidence="2 3">
    <name type="scientific">Paecilomyces lecythidis</name>
    <dbReference type="NCBI Taxonomy" id="3004212"/>
    <lineage>
        <taxon>Eukaryota</taxon>
        <taxon>Fungi</taxon>
        <taxon>Dikarya</taxon>
        <taxon>Ascomycota</taxon>
        <taxon>Pezizomycotina</taxon>
        <taxon>Eurotiomycetes</taxon>
        <taxon>Eurotiomycetidae</taxon>
        <taxon>Eurotiales</taxon>
        <taxon>Thermoascaceae</taxon>
        <taxon>Paecilomyces</taxon>
    </lineage>
</organism>
<accession>A0ABR3YA30</accession>
<feature type="compositionally biased region" description="Polar residues" evidence="1">
    <location>
        <begin position="137"/>
        <end position="148"/>
    </location>
</feature>
<comment type="caution">
    <text evidence="2">The sequence shown here is derived from an EMBL/GenBank/DDBJ whole genome shotgun (WGS) entry which is preliminary data.</text>
</comment>
<protein>
    <recommendedName>
        <fullName evidence="4">Sigma-70 region 2 family protein</fullName>
    </recommendedName>
</protein>
<feature type="region of interest" description="Disordered" evidence="1">
    <location>
        <begin position="204"/>
        <end position="223"/>
    </location>
</feature>
<feature type="compositionally biased region" description="Polar residues" evidence="1">
    <location>
        <begin position="204"/>
        <end position="221"/>
    </location>
</feature>
<dbReference type="InterPro" id="IPR021858">
    <property type="entry name" value="Fun_TF"/>
</dbReference>
<keyword evidence="3" id="KW-1185">Reference proteome</keyword>
<name>A0ABR3YA30_9EURO</name>
<feature type="compositionally biased region" description="Basic and acidic residues" evidence="1">
    <location>
        <begin position="87"/>
        <end position="111"/>
    </location>
</feature>
<feature type="region of interest" description="Disordered" evidence="1">
    <location>
        <begin position="1"/>
        <end position="150"/>
    </location>
</feature>
<dbReference type="EMBL" id="JAVDPF010000003">
    <property type="protein sequence ID" value="KAL1884958.1"/>
    <property type="molecule type" value="Genomic_DNA"/>
</dbReference>
<reference evidence="2 3" key="1">
    <citation type="journal article" date="2024" name="IMA Fungus">
        <title>IMA Genome - F19 : A genome assembly and annotation guide to empower mycologists, including annotated draft genome sequences of Ceratocystis pirilliformis, Diaporthe australafricana, Fusarium ophioides, Paecilomyces lecythidis, and Sporothrix stenoceras.</title>
        <authorList>
            <person name="Aylward J."/>
            <person name="Wilson A.M."/>
            <person name="Visagie C.M."/>
            <person name="Spraker J."/>
            <person name="Barnes I."/>
            <person name="Buitendag C."/>
            <person name="Ceriani C."/>
            <person name="Del Mar Angel L."/>
            <person name="du Plessis D."/>
            <person name="Fuchs T."/>
            <person name="Gasser K."/>
            <person name="Kramer D."/>
            <person name="Li W."/>
            <person name="Munsamy K."/>
            <person name="Piso A."/>
            <person name="Price J.L."/>
            <person name="Sonnekus B."/>
            <person name="Thomas C."/>
            <person name="van der Nest A."/>
            <person name="van Dijk A."/>
            <person name="van Heerden A."/>
            <person name="van Vuuren N."/>
            <person name="Yilmaz N."/>
            <person name="Duong T.A."/>
            <person name="van der Merwe N.A."/>
            <person name="Wingfield M.J."/>
            <person name="Wingfield B.D."/>
        </authorList>
    </citation>
    <scope>NUCLEOTIDE SEQUENCE [LARGE SCALE GENOMIC DNA]</scope>
    <source>
        <strain evidence="2 3">CMW 18167</strain>
    </source>
</reference>
<feature type="compositionally biased region" description="Polar residues" evidence="1">
    <location>
        <begin position="10"/>
        <end position="36"/>
    </location>
</feature>
<evidence type="ECO:0000256" key="1">
    <source>
        <dbReference type="SAM" id="MobiDB-lite"/>
    </source>
</evidence>
<feature type="compositionally biased region" description="Basic and acidic residues" evidence="1">
    <location>
        <begin position="54"/>
        <end position="67"/>
    </location>
</feature>
<evidence type="ECO:0000313" key="2">
    <source>
        <dbReference type="EMBL" id="KAL1884958.1"/>
    </source>
</evidence>
<sequence length="688" mass="76474">MSDAPPNPGADSTRSSAQKRWQFIDASQNSSENLTQVKRHVMQEYMRQKRQKGRRGDEPQSNRSDSRKSRRSQKSKDPANSTPDETDDRKAGKGKEPDRGGGDGDKQEIWRAEQGVQLGMTSGSGSGDIEEIERTSPESSTASRHSGISLSPPAALLLPHRYALDSDRTGGILDLESILDDDLAQTGAVLAKYPSSTSDFSDFLSRSSVQSTPGPQSSPRSILSAARTDPFDTLPLQLNAEEKKLFDFYVKEMPACSYGTHFRSAKAHNWYTAVFVPEAMKGGVCFQNTILVHAASTWAWVRNETETANTLVHRGRALTMLREHLREHPNDVSDVAIIACLSAAALEDFDPRPGHKEISWMHMRAARRMIRDRGGPTAFENTRLAMLINWQDYILAGYETRGPSFYYEHDPEFSPLLYKLSPGKLFRSPSPTVSSPAGLTHALEYAVGGKFPLSPQEELALQCEEFIDFLERAERLALGQATSHNFSPIRRAHFQDGALLYRILASPPGQRFTSSGNRKQIIARLAALMMINAAFWDYRFSAQQSDLFQKILARRMLESEVDMSGSVEALLQILLACEDSCIIEGNPVFSSPAPSATIRTYGSPDFSQYSPSATSPFPRPWFVGRMLKVAKRLCLESWERVNDILLSCLTLQLEGCVVPFWADELRHEILQAPLTSYVMPALSSLPGT</sequence>
<dbReference type="PANTHER" id="PTHR37540:SF10">
    <property type="entry name" value="SIGMA-70 REGION 2 FAMILY PROTEIN"/>
    <property type="match status" value="1"/>
</dbReference>